<proteinExistence type="predicted"/>
<comment type="caution">
    <text evidence="2">The sequence shown here is derived from an EMBL/GenBank/DDBJ whole genome shotgun (WGS) entry which is preliminary data.</text>
</comment>
<feature type="region of interest" description="Disordered" evidence="1">
    <location>
        <begin position="28"/>
        <end position="50"/>
    </location>
</feature>
<evidence type="ECO:0000256" key="1">
    <source>
        <dbReference type="SAM" id="MobiDB-lite"/>
    </source>
</evidence>
<sequence length="50" mass="5919">FCHNEGEIGYTSSEFYYICYARRISPQYSEERGNGDPYECRRSFHGSRIS</sequence>
<dbReference type="AlphaFoldDB" id="X0U3V6"/>
<accession>X0U3V6</accession>
<reference evidence="2" key="1">
    <citation type="journal article" date="2014" name="Front. Microbiol.">
        <title>High frequency of phylogenetically diverse reductive dehalogenase-homologous genes in deep subseafloor sedimentary metagenomes.</title>
        <authorList>
            <person name="Kawai M."/>
            <person name="Futagami T."/>
            <person name="Toyoda A."/>
            <person name="Takaki Y."/>
            <person name="Nishi S."/>
            <person name="Hori S."/>
            <person name="Arai W."/>
            <person name="Tsubouchi T."/>
            <person name="Morono Y."/>
            <person name="Uchiyama I."/>
            <person name="Ito T."/>
            <person name="Fujiyama A."/>
            <person name="Inagaki F."/>
            <person name="Takami H."/>
        </authorList>
    </citation>
    <scope>NUCLEOTIDE SEQUENCE</scope>
    <source>
        <strain evidence="2">Expedition CK06-06</strain>
    </source>
</reference>
<gene>
    <name evidence="2" type="ORF">S01H1_19406</name>
</gene>
<feature type="non-terminal residue" evidence="2">
    <location>
        <position position="1"/>
    </location>
</feature>
<protein>
    <submittedName>
        <fullName evidence="2">Uncharacterized protein</fullName>
    </submittedName>
</protein>
<evidence type="ECO:0000313" key="2">
    <source>
        <dbReference type="EMBL" id="GAF94011.1"/>
    </source>
</evidence>
<organism evidence="2">
    <name type="scientific">marine sediment metagenome</name>
    <dbReference type="NCBI Taxonomy" id="412755"/>
    <lineage>
        <taxon>unclassified sequences</taxon>
        <taxon>metagenomes</taxon>
        <taxon>ecological metagenomes</taxon>
    </lineage>
</organism>
<name>X0U3V6_9ZZZZ</name>
<feature type="compositionally biased region" description="Basic and acidic residues" evidence="1">
    <location>
        <begin position="29"/>
        <end position="42"/>
    </location>
</feature>
<dbReference type="EMBL" id="BARS01010478">
    <property type="protein sequence ID" value="GAF94011.1"/>
    <property type="molecule type" value="Genomic_DNA"/>
</dbReference>